<gene>
    <name evidence="2" type="ORF">MEDL_54497</name>
</gene>
<sequence length="221" mass="25203">MTLMSTPVSTNLITENGECTRKRAVDEGVKKANKNFLFRWSWKKSNLAGQEFLESRVDVPDFSKAHDFKLNKEGIQRALWIEAANTVRIYADIQISRSLRRVGMPCRYVVPRLEHYGMEPEPEPELIPVTSHEMTINYHLEHFQAVVPRVRLFSVMVPKPANIQIDKCGKSHNEELGVLEKTQCEDIRGHPDEQKSPTSWYDMPLCGSTPGALRDGARAEP</sequence>
<evidence type="ECO:0000313" key="2">
    <source>
        <dbReference type="EMBL" id="CAG2242309.1"/>
    </source>
</evidence>
<proteinExistence type="predicted"/>
<dbReference type="Proteomes" id="UP000683360">
    <property type="component" value="Unassembled WGS sequence"/>
</dbReference>
<feature type="compositionally biased region" description="Basic and acidic residues" evidence="1">
    <location>
        <begin position="185"/>
        <end position="195"/>
    </location>
</feature>
<organism evidence="2 3">
    <name type="scientific">Mytilus edulis</name>
    <name type="common">Blue mussel</name>
    <dbReference type="NCBI Taxonomy" id="6550"/>
    <lineage>
        <taxon>Eukaryota</taxon>
        <taxon>Metazoa</taxon>
        <taxon>Spiralia</taxon>
        <taxon>Lophotrochozoa</taxon>
        <taxon>Mollusca</taxon>
        <taxon>Bivalvia</taxon>
        <taxon>Autobranchia</taxon>
        <taxon>Pteriomorphia</taxon>
        <taxon>Mytilida</taxon>
        <taxon>Mytiloidea</taxon>
        <taxon>Mytilidae</taxon>
        <taxon>Mytilinae</taxon>
        <taxon>Mytilus</taxon>
    </lineage>
</organism>
<accession>A0A8S3UMA5</accession>
<evidence type="ECO:0000313" key="3">
    <source>
        <dbReference type="Proteomes" id="UP000683360"/>
    </source>
</evidence>
<dbReference type="EMBL" id="CAJPWZ010002652">
    <property type="protein sequence ID" value="CAG2242309.1"/>
    <property type="molecule type" value="Genomic_DNA"/>
</dbReference>
<evidence type="ECO:0000256" key="1">
    <source>
        <dbReference type="SAM" id="MobiDB-lite"/>
    </source>
</evidence>
<name>A0A8S3UMA5_MYTED</name>
<protein>
    <submittedName>
        <fullName evidence="2">Uncharacterized protein</fullName>
    </submittedName>
</protein>
<feature type="region of interest" description="Disordered" evidence="1">
    <location>
        <begin position="185"/>
        <end position="221"/>
    </location>
</feature>
<dbReference type="AlphaFoldDB" id="A0A8S3UMA5"/>
<comment type="caution">
    <text evidence="2">The sequence shown here is derived from an EMBL/GenBank/DDBJ whole genome shotgun (WGS) entry which is preliminary data.</text>
</comment>
<reference evidence="2" key="1">
    <citation type="submission" date="2021-03" db="EMBL/GenBank/DDBJ databases">
        <authorList>
            <person name="Bekaert M."/>
        </authorList>
    </citation>
    <scope>NUCLEOTIDE SEQUENCE</scope>
</reference>
<keyword evidence="3" id="KW-1185">Reference proteome</keyword>